<proteinExistence type="predicted"/>
<organism evidence="1 2">
    <name type="scientific">Agrococcus versicolor</name>
    <dbReference type="NCBI Taxonomy" id="501482"/>
    <lineage>
        <taxon>Bacteria</taxon>
        <taxon>Bacillati</taxon>
        <taxon>Actinomycetota</taxon>
        <taxon>Actinomycetes</taxon>
        <taxon>Micrococcales</taxon>
        <taxon>Microbacteriaceae</taxon>
        <taxon>Agrococcus</taxon>
    </lineage>
</organism>
<evidence type="ECO:0000313" key="2">
    <source>
        <dbReference type="Proteomes" id="UP001501599"/>
    </source>
</evidence>
<accession>A0ABN3AKW2</accession>
<name>A0ABN3AKW2_9MICO</name>
<dbReference type="Proteomes" id="UP001501599">
    <property type="component" value="Unassembled WGS sequence"/>
</dbReference>
<reference evidence="1 2" key="1">
    <citation type="journal article" date="2019" name="Int. J. Syst. Evol. Microbiol.">
        <title>The Global Catalogue of Microorganisms (GCM) 10K type strain sequencing project: providing services to taxonomists for standard genome sequencing and annotation.</title>
        <authorList>
            <consortium name="The Broad Institute Genomics Platform"/>
            <consortium name="The Broad Institute Genome Sequencing Center for Infectious Disease"/>
            <person name="Wu L."/>
            <person name="Ma J."/>
        </authorList>
    </citation>
    <scope>NUCLEOTIDE SEQUENCE [LARGE SCALE GENOMIC DNA]</scope>
    <source>
        <strain evidence="1 2">JCM 16026</strain>
    </source>
</reference>
<comment type="caution">
    <text evidence="1">The sequence shown here is derived from an EMBL/GenBank/DDBJ whole genome shotgun (WGS) entry which is preliminary data.</text>
</comment>
<keyword evidence="2" id="KW-1185">Reference proteome</keyword>
<dbReference type="InterPro" id="IPR004260">
    <property type="entry name" value="Pyr-dimer_DNA_glycosylase"/>
</dbReference>
<dbReference type="EMBL" id="BAAAQT010000005">
    <property type="protein sequence ID" value="GAA2171839.1"/>
    <property type="molecule type" value="Genomic_DNA"/>
</dbReference>
<evidence type="ECO:0000313" key="1">
    <source>
        <dbReference type="EMBL" id="GAA2171839.1"/>
    </source>
</evidence>
<gene>
    <name evidence="1" type="ORF">GCM10009846_07380</name>
</gene>
<dbReference type="RefSeq" id="WP_344340458.1">
    <property type="nucleotide sequence ID" value="NZ_BAAAQT010000005.1"/>
</dbReference>
<sequence>MRIWSLHPALLDRRGLVAGWREALLAQAVLAGATRGYLAHPQLERFRADPDPLAVIGAYLVHLADEADARGYRFDASRIRMPVRDAERLAVTTGQLAHEHGHLLAKVAEREPARAAALAASDPAPHPLFHAVDGPVASWERP</sequence>
<protein>
    <submittedName>
        <fullName evidence="1">Pyrimidine dimer DNA glycosylase/endonuclease V</fullName>
    </submittedName>
</protein>
<dbReference type="Pfam" id="PF03013">
    <property type="entry name" value="Pyr_excise"/>
    <property type="match status" value="1"/>
</dbReference>